<keyword evidence="2" id="KW-0479">Metal-binding</keyword>
<dbReference type="Gene3D" id="3.40.120.10">
    <property type="entry name" value="Alpha-D-Glucose-1,6-Bisphosphate, subunit A, domain 3"/>
    <property type="match status" value="1"/>
</dbReference>
<dbReference type="GO" id="GO:0046872">
    <property type="term" value="F:metal ion binding"/>
    <property type="evidence" value="ECO:0007669"/>
    <property type="project" value="UniProtKB-KW"/>
</dbReference>
<keyword evidence="3" id="KW-0460">Magnesium</keyword>
<dbReference type="PANTHER" id="PTHR45745:SF1">
    <property type="entry name" value="PHOSPHOGLUCOMUTASE 2B-RELATED"/>
    <property type="match status" value="1"/>
</dbReference>
<evidence type="ECO:0000256" key="3">
    <source>
        <dbReference type="ARBA" id="ARBA00022842"/>
    </source>
</evidence>
<sequence>MTWKTEWKKWSAHKELPSELKKQMAEMNEREREESFYKQLEFGTEGMRGELGAGSNRMNIYTVRKVTAGLARYIEEKGTEAKKRGVVIAYDSRHSSAVEKIEDY</sequence>
<dbReference type="InterPro" id="IPR005844">
    <property type="entry name" value="A-D-PHexomutase_a/b/a-I"/>
</dbReference>
<dbReference type="GO" id="GO:0008973">
    <property type="term" value="F:phosphopentomutase activity"/>
    <property type="evidence" value="ECO:0007669"/>
    <property type="project" value="TreeGrafter"/>
</dbReference>
<evidence type="ECO:0000256" key="4">
    <source>
        <dbReference type="ARBA" id="ARBA00023235"/>
    </source>
</evidence>
<dbReference type="GO" id="GO:0005975">
    <property type="term" value="P:carbohydrate metabolic process"/>
    <property type="evidence" value="ECO:0007669"/>
    <property type="project" value="InterPro"/>
</dbReference>
<gene>
    <name evidence="6" type="ORF">CIB87_02830</name>
</gene>
<dbReference type="GO" id="GO:0006166">
    <property type="term" value="P:purine ribonucleoside salvage"/>
    <property type="evidence" value="ECO:0007669"/>
    <property type="project" value="TreeGrafter"/>
</dbReference>
<protein>
    <recommendedName>
        <fullName evidence="5">Alpha-D-phosphohexomutase alpha/beta/alpha domain-containing protein</fullName>
    </recommendedName>
</protein>
<name>A0AA86IDD1_PRIMG</name>
<dbReference type="InterPro" id="IPR016055">
    <property type="entry name" value="A-D-PHexomutase_a/b/a-I/II/III"/>
</dbReference>
<evidence type="ECO:0000259" key="5">
    <source>
        <dbReference type="Pfam" id="PF02878"/>
    </source>
</evidence>
<reference evidence="6 7" key="1">
    <citation type="submission" date="2017-07" db="EMBL/GenBank/DDBJ databases">
        <title>Isolation and development of strain Bacillus megaterium SR7 for enhanced growth and metabolite production under supercritical carbon dioxide.</title>
        <authorList>
            <person name="Freedman A.J.E."/>
            <person name="Peet K.C."/>
            <person name="Boock J.T."/>
            <person name="Penn K."/>
            <person name="Prather K.L.J."/>
            <person name="Thompson J.R."/>
        </authorList>
    </citation>
    <scope>NUCLEOTIDE SEQUENCE [LARGE SCALE GENOMIC DNA]</scope>
    <source>
        <strain evidence="6 7">SR7</strain>
    </source>
</reference>
<dbReference type="EMBL" id="CP022674">
    <property type="protein sequence ID" value="AXI27998.1"/>
    <property type="molecule type" value="Genomic_DNA"/>
</dbReference>
<dbReference type="Pfam" id="PF02878">
    <property type="entry name" value="PGM_PMM_I"/>
    <property type="match status" value="1"/>
</dbReference>
<dbReference type="PANTHER" id="PTHR45745">
    <property type="entry name" value="PHOSPHOMANNOMUTASE 45A"/>
    <property type="match status" value="1"/>
</dbReference>
<dbReference type="SUPFAM" id="SSF53738">
    <property type="entry name" value="Phosphoglucomutase, first 3 domains"/>
    <property type="match status" value="1"/>
</dbReference>
<evidence type="ECO:0000313" key="7">
    <source>
        <dbReference type="Proteomes" id="UP000253834"/>
    </source>
</evidence>
<evidence type="ECO:0000256" key="2">
    <source>
        <dbReference type="ARBA" id="ARBA00022723"/>
    </source>
</evidence>
<dbReference type="Proteomes" id="UP000253834">
    <property type="component" value="Chromosome"/>
</dbReference>
<proteinExistence type="inferred from homology"/>
<comment type="similarity">
    <text evidence="1">Belongs to the phosphohexose mutase family.</text>
</comment>
<dbReference type="AlphaFoldDB" id="A0AA86IDD1"/>
<evidence type="ECO:0000256" key="1">
    <source>
        <dbReference type="ARBA" id="ARBA00010231"/>
    </source>
</evidence>
<evidence type="ECO:0000313" key="6">
    <source>
        <dbReference type="EMBL" id="AXI27998.1"/>
    </source>
</evidence>
<accession>A0AA86IDD1</accession>
<organism evidence="6 7">
    <name type="scientific">Priestia megaterium</name>
    <name type="common">Bacillus megaterium</name>
    <dbReference type="NCBI Taxonomy" id="1404"/>
    <lineage>
        <taxon>Bacteria</taxon>
        <taxon>Bacillati</taxon>
        <taxon>Bacillota</taxon>
        <taxon>Bacilli</taxon>
        <taxon>Bacillales</taxon>
        <taxon>Bacillaceae</taxon>
        <taxon>Priestia</taxon>
    </lineage>
</organism>
<keyword evidence="4" id="KW-0413">Isomerase</keyword>
<feature type="domain" description="Alpha-D-phosphohexomutase alpha/beta/alpha" evidence="5">
    <location>
        <begin position="40"/>
        <end position="96"/>
    </location>
</feature>